<evidence type="ECO:0000313" key="4">
    <source>
        <dbReference type="EMBL" id="KAK7240114.1"/>
    </source>
</evidence>
<dbReference type="InterPro" id="IPR050574">
    <property type="entry name" value="HPF/YfiA_ribosome-assoc"/>
</dbReference>
<evidence type="ECO:0000256" key="2">
    <source>
        <dbReference type="SAM" id="SignalP"/>
    </source>
</evidence>
<dbReference type="GO" id="GO:0005840">
    <property type="term" value="C:ribosome"/>
    <property type="evidence" value="ECO:0007669"/>
    <property type="project" value="UniProtKB-KW"/>
</dbReference>
<protein>
    <submittedName>
        <fullName evidence="4">Sigma 54 modulation/S30EA ribosomal protein</fullName>
    </submittedName>
</protein>
<sequence length="478" mass="51676">MRAAVVASLLGVAAALQSHLPHARPVRGRRSRHAPSMVLSDGAISTVSANNLKMTDSMRDYVEDKIGTVISKFAGVAQRCDTHLSVMRNPAARVPRVRPGPRRRQRPSARRRRRHGPTRAPRRSPTATSPRSSSSARARSSARRSGRRRCTAASTSSPDKVARKLRKVKERKEGKRSKPKLKVSLAEAIEATALEEEPPLFDATTLIRKKKYPMPEQSLVDAMVCMDGLDHDFYMFKSEETGQSTGEAPHRALRFFHVGHADVFSVLVPLNEAHDRIQLWLPSARYPIFVAAPGAGDEVALELRLEWDDAGALAGDGRPCLWLGARVDGKDAAGPCAVRLPDDGSYDGFRHCYLFSWVQDDDRGAAADAEASIRDLVVEERGVDDAFLADVRAEIGRREACARRGDDVEAVLRTLGLPADPRGDPPPVVVDGDPLGTALGDAGRLDDAEEDWTDGESGDSDAGDAGSEAGSLHGGAVA</sequence>
<keyword evidence="5" id="KW-1185">Reference proteome</keyword>
<feature type="compositionally biased region" description="Basic residues" evidence="1">
    <location>
        <begin position="163"/>
        <end position="180"/>
    </location>
</feature>
<feature type="region of interest" description="Disordered" evidence="1">
    <location>
        <begin position="87"/>
        <end position="180"/>
    </location>
</feature>
<feature type="compositionally biased region" description="Basic residues" evidence="1">
    <location>
        <begin position="140"/>
        <end position="150"/>
    </location>
</feature>
<accession>A0ABR1FWK4</accession>
<dbReference type="EMBL" id="JBBJCI010000216">
    <property type="protein sequence ID" value="KAK7240114.1"/>
    <property type="molecule type" value="Genomic_DNA"/>
</dbReference>
<reference evidence="4 5" key="1">
    <citation type="submission" date="2024-03" db="EMBL/GenBank/DDBJ databases">
        <title>Aureococcus anophagefferens CCMP1851 and Kratosvirus quantuckense: Draft genome of a second virus-susceptible host strain in the model system.</title>
        <authorList>
            <person name="Chase E."/>
            <person name="Truchon A.R."/>
            <person name="Schepens W."/>
            <person name="Wilhelm S.W."/>
        </authorList>
    </citation>
    <scope>NUCLEOTIDE SEQUENCE [LARGE SCALE GENOMIC DNA]</scope>
    <source>
        <strain evidence="4 5">CCMP1851</strain>
    </source>
</reference>
<proteinExistence type="predicted"/>
<feature type="region of interest" description="Disordered" evidence="1">
    <location>
        <begin position="416"/>
        <end position="478"/>
    </location>
</feature>
<keyword evidence="2" id="KW-0732">Signal</keyword>
<feature type="signal peptide" evidence="2">
    <location>
        <begin position="1"/>
        <end position="15"/>
    </location>
</feature>
<keyword evidence="4" id="KW-0689">Ribosomal protein</keyword>
<name>A0ABR1FWK4_AURAN</name>
<dbReference type="PANTHER" id="PTHR33231">
    <property type="entry name" value="30S RIBOSOMAL PROTEIN"/>
    <property type="match status" value="1"/>
</dbReference>
<evidence type="ECO:0000259" key="3">
    <source>
        <dbReference type="Pfam" id="PF16321"/>
    </source>
</evidence>
<feature type="compositionally biased region" description="Acidic residues" evidence="1">
    <location>
        <begin position="447"/>
        <end position="462"/>
    </location>
</feature>
<comment type="caution">
    <text evidence="4">The sequence shown here is derived from an EMBL/GenBank/DDBJ whole genome shotgun (WGS) entry which is preliminary data.</text>
</comment>
<feature type="compositionally biased region" description="Low complexity" evidence="1">
    <location>
        <begin position="123"/>
        <end position="139"/>
    </location>
</feature>
<feature type="compositionally biased region" description="Basic residues" evidence="1">
    <location>
        <begin position="95"/>
        <end position="122"/>
    </location>
</feature>
<evidence type="ECO:0000313" key="5">
    <source>
        <dbReference type="Proteomes" id="UP001363151"/>
    </source>
</evidence>
<feature type="chain" id="PRO_5046576228" evidence="2">
    <location>
        <begin position="16"/>
        <end position="478"/>
    </location>
</feature>
<organism evidence="4 5">
    <name type="scientific">Aureococcus anophagefferens</name>
    <name type="common">Harmful bloom alga</name>
    <dbReference type="NCBI Taxonomy" id="44056"/>
    <lineage>
        <taxon>Eukaryota</taxon>
        <taxon>Sar</taxon>
        <taxon>Stramenopiles</taxon>
        <taxon>Ochrophyta</taxon>
        <taxon>Pelagophyceae</taxon>
        <taxon>Pelagomonadales</taxon>
        <taxon>Pelagomonadaceae</taxon>
        <taxon>Aureococcus</taxon>
    </lineage>
</organism>
<dbReference type="Proteomes" id="UP001363151">
    <property type="component" value="Unassembled WGS sequence"/>
</dbReference>
<dbReference type="InterPro" id="IPR032528">
    <property type="entry name" value="Ribosom_S30AE_C"/>
</dbReference>
<evidence type="ECO:0000256" key="1">
    <source>
        <dbReference type="SAM" id="MobiDB-lite"/>
    </source>
</evidence>
<feature type="domain" description="Sigma 54 modulation/S30EA ribosomal protein C-terminal" evidence="3">
    <location>
        <begin position="205"/>
        <end position="243"/>
    </location>
</feature>
<gene>
    <name evidence="4" type="primary">PSRP-1</name>
    <name evidence="4" type="ORF">SO694_00117011</name>
</gene>
<keyword evidence="4" id="KW-0687">Ribonucleoprotein</keyword>
<dbReference type="PANTHER" id="PTHR33231:SF1">
    <property type="entry name" value="30S RIBOSOMAL PROTEIN"/>
    <property type="match status" value="1"/>
</dbReference>
<dbReference type="Pfam" id="PF16321">
    <property type="entry name" value="Ribosom_S30AE_C"/>
    <property type="match status" value="1"/>
</dbReference>